<dbReference type="InterPro" id="IPR001537">
    <property type="entry name" value="SpoU_MeTrfase"/>
</dbReference>
<keyword evidence="1 5" id="KW-0489">Methyltransferase</keyword>
<feature type="domain" description="tRNA/rRNA methyltransferase SpoU type" evidence="3">
    <location>
        <begin position="1306"/>
        <end position="1447"/>
    </location>
</feature>
<proteinExistence type="predicted"/>
<dbReference type="GeneID" id="100206164"/>
<name>A0ABM4CZF7_HYDVU</name>
<dbReference type="GO" id="GO:0032259">
    <property type="term" value="P:methylation"/>
    <property type="evidence" value="ECO:0007669"/>
    <property type="project" value="UniProtKB-KW"/>
</dbReference>
<dbReference type="InterPro" id="IPR029026">
    <property type="entry name" value="tRNA_m1G_MTases_N"/>
</dbReference>
<dbReference type="Gene3D" id="3.40.1280.10">
    <property type="match status" value="1"/>
</dbReference>
<sequence length="1456" mass="169773">MILSINIEDIISDANTSLSSGNIDNFIEQCQILVYYFKSHDSKYVLNGESIIHEVDQTLKEKIIFQVCLPYLKITHRSNNANHLALLLLKLCCNNILVPKVLSNCLTLLKEHINNDKYSTESIEGLPQVSVQSLLFILQFLKKLDIKKNLTDIFDVCMQLIECDFINDADFNSLNSFLSVIYDASSKTENERLWCCILSLSKRNEIKRLLILLAVHVAQITMSCGIIENEHFWNIIQEGLIDYDPLTRKRAQYVLKCLLTYLSSTEMFSTIPMNEDLPLMFWSIKQNDIIWSVWKNIILLLETLEEKQLHVIAPVLSLMANVFDAACLNNGDFKFLHFSWFLAILRRIMAHECKSLCNWGLQFTLQMNLNKFPLLKQKNFTFIFEGLMESLKSIYVFNCNNDDKHGSPPVVYSLLESFFINVLENLSCDQKRVFFSKIMLFLSNVDLCDLSLVYITRAFMNLQLVEAWSVDELNMLKTFLFNFLPLNRIEYQQVIFYNITSFFTLNSLTNHFEYGLEILIRGLNENLVAYNDPCWSLWVCWLRKFKTDLNSKTLNMVLHSDTVSTKFVIVLFILISEISTDKLLSPLIDVVSRLNTNPYLEKKNVQKVFKIIINFLKVIQHSNEFNNLISLLDHFGNFFKDIADYYILQISSNDDEHIEECLNIISQYISFVSCSDYFKTICESTMSTLCFKIQQLVSTRLSLIKENNDPLGLVCCSNALCNLYSISMIYKWPFQHQQSIFTFLNVNRSWLNDIFKNNLAYFTCDKFIATCWDCLSKLFICNDSKSFFKQKDAILNQFYIDMDLSSYETQEIILEFSKHLSSMLLENVENVCTLISFLQKVINETSNNRSFWRIYQHCIEGIINPEFLQITHQNVFNAIRGCWLYLYELGTRKSGVVNIVFEQFVKTFRAMGSNAAICVRQHMNVLVEACVFGPIHNKDIKPYNHLIDFLNAERCYRIMPKLNSVLFQDRHVRVLLVNFILEMKNSFGFEEIYAEFLFKLLNYDSTNLKTKFVYYPNSIIHRQKIRIWQMVLIILDFLPTEFDYEKFLNLLYPSLIIDNQPSVRRFIEWSIIYIYYKNPHYISTLWKQMEYATEKILPTVVNVLSIVTQLAKLLNEKDFVDFSFTAIPLLLPWMQAQHMTSRILSQVALKRIWNRVNKINHYQLKEKFSLVESCFTLKEKNSSVVKHRLEISKIFFYCSFDPICHYSLESIFKGVLSHTELQSDEWIPVNCFHFCSGFENLKLYDDGEKSFQSKHLNNEDLLNGVMLEKQINVQKKIMPWKVLPPSDDEILCSEFVRKQDMKKSELILCAVLVEKIPNLGGLCRTAEIFGISSFLIGSQRYINEPGFQSLSVSAEKWLDIQQVLPIKLLQYLMDLKEDGYSLIGVEQTAKSSKIGDFIFPKKSVLILGNERTGIPVDLIQILDECVEIPQVGIIRSLNVHISGAIMVWEYCKQHVF</sequence>
<reference evidence="5" key="1">
    <citation type="submission" date="2025-08" db="UniProtKB">
        <authorList>
            <consortium name="RefSeq"/>
        </authorList>
    </citation>
    <scope>IDENTIFICATION</scope>
</reference>
<evidence type="ECO:0000313" key="5">
    <source>
        <dbReference type="RefSeq" id="XP_065667352.1"/>
    </source>
</evidence>
<evidence type="ECO:0000313" key="4">
    <source>
        <dbReference type="Proteomes" id="UP001652625"/>
    </source>
</evidence>
<dbReference type="Proteomes" id="UP001652625">
    <property type="component" value="Chromosome 12"/>
</dbReference>
<dbReference type="InterPro" id="IPR029028">
    <property type="entry name" value="Alpha/beta_knot_MTases"/>
</dbReference>
<keyword evidence="4" id="KW-1185">Reference proteome</keyword>
<gene>
    <name evidence="5" type="primary">LOC100206164</name>
</gene>
<evidence type="ECO:0000256" key="1">
    <source>
        <dbReference type="ARBA" id="ARBA00022603"/>
    </source>
</evidence>
<dbReference type="PANTHER" id="PTHR12029:SF11">
    <property type="entry name" value="METHYLTRANSFERASE TARBP1-RELATED"/>
    <property type="match status" value="1"/>
</dbReference>
<dbReference type="RefSeq" id="XP_065667352.1">
    <property type="nucleotide sequence ID" value="XM_065811280.1"/>
</dbReference>
<organism evidence="4 5">
    <name type="scientific">Hydra vulgaris</name>
    <name type="common">Hydra</name>
    <name type="synonym">Hydra attenuata</name>
    <dbReference type="NCBI Taxonomy" id="6087"/>
    <lineage>
        <taxon>Eukaryota</taxon>
        <taxon>Metazoa</taxon>
        <taxon>Cnidaria</taxon>
        <taxon>Hydrozoa</taxon>
        <taxon>Hydroidolina</taxon>
        <taxon>Anthoathecata</taxon>
        <taxon>Aplanulata</taxon>
        <taxon>Hydridae</taxon>
        <taxon>Hydra</taxon>
    </lineage>
</organism>
<dbReference type="Pfam" id="PF00588">
    <property type="entry name" value="SpoU_methylase"/>
    <property type="match status" value="1"/>
</dbReference>
<accession>A0ABM4CZF7</accession>
<evidence type="ECO:0000259" key="3">
    <source>
        <dbReference type="Pfam" id="PF00588"/>
    </source>
</evidence>
<dbReference type="InterPro" id="IPR045330">
    <property type="entry name" value="TRM3/TARBP1"/>
</dbReference>
<protein>
    <submittedName>
        <fullName evidence="5">Probable methyltransferase TARBP1 isoform X2</fullName>
    </submittedName>
</protein>
<dbReference type="GO" id="GO:0008168">
    <property type="term" value="F:methyltransferase activity"/>
    <property type="evidence" value="ECO:0007669"/>
    <property type="project" value="UniProtKB-KW"/>
</dbReference>
<dbReference type="SUPFAM" id="SSF75217">
    <property type="entry name" value="alpha/beta knot"/>
    <property type="match status" value="1"/>
</dbReference>
<dbReference type="PANTHER" id="PTHR12029">
    <property type="entry name" value="RNA METHYLTRANSFERASE"/>
    <property type="match status" value="1"/>
</dbReference>
<keyword evidence="2" id="KW-0808">Transferase</keyword>
<dbReference type="InterPro" id="IPR044748">
    <property type="entry name" value="Trm3/TARBP1_C"/>
</dbReference>
<evidence type="ECO:0000256" key="2">
    <source>
        <dbReference type="ARBA" id="ARBA00022679"/>
    </source>
</evidence>
<dbReference type="CDD" id="cd18091">
    <property type="entry name" value="SpoU-like_TRM3-like"/>
    <property type="match status" value="1"/>
</dbReference>